<evidence type="ECO:0000259" key="9">
    <source>
        <dbReference type="PROSITE" id="PS51171"/>
    </source>
</evidence>
<accession>A0A1T4PXQ3</accession>
<reference evidence="12" key="1">
    <citation type="submission" date="2017-02" db="EMBL/GenBank/DDBJ databases">
        <authorList>
            <person name="Varghese N."/>
            <person name="Submissions S."/>
        </authorList>
    </citation>
    <scope>NUCLEOTIDE SEQUENCE [LARGE SCALE GENOMIC DNA]</scope>
    <source>
        <strain evidence="12">ATCC 25662</strain>
    </source>
</reference>
<dbReference type="PROSITE" id="PS51171">
    <property type="entry name" value="PREPHENATE_DEHYDR_3"/>
    <property type="match status" value="1"/>
</dbReference>
<dbReference type="RefSeq" id="WP_159443789.1">
    <property type="nucleotide sequence ID" value="NZ_FUWY01000007.1"/>
</dbReference>
<evidence type="ECO:0000313" key="11">
    <source>
        <dbReference type="EMBL" id="SJZ95748.1"/>
    </source>
</evidence>
<dbReference type="GO" id="GO:0009094">
    <property type="term" value="P:L-phenylalanine biosynthetic process"/>
    <property type="evidence" value="ECO:0007669"/>
    <property type="project" value="UniProtKB-UniPathway"/>
</dbReference>
<feature type="domain" description="ACT" evidence="10">
    <location>
        <begin position="195"/>
        <end position="272"/>
    </location>
</feature>
<sequence>MEKLKVGYQGEHGTFSEIAVCQYYKNIEIEQRSYKNFIDILNDLESGVLDTALLPVENSTTGIIYRTYDLLASRDVFAIGEQNVRIQENLIGIQGSKIEEIKEVYSHPEALGQCTGFFNTHPWMKPVSYQDTAKSVEFIKECNDPTKGALASYLAAEYYDCPILEKNVNDNALNTTRFLCVCKGERIVENANKISMYFVVNHEPGALYEVIKIFAENHLNMLKLESRPIQGRLFEYCFYIDFDGSLDNPVVQEVIAKVKGHCVEMKCLGSYRKSMED</sequence>
<feature type="domain" description="Prephenate dehydratase" evidence="9">
    <location>
        <begin position="5"/>
        <end position="183"/>
    </location>
</feature>
<dbReference type="InterPro" id="IPR045865">
    <property type="entry name" value="ACT-like_dom_sf"/>
</dbReference>
<dbReference type="GO" id="GO:0004664">
    <property type="term" value="F:prephenate dehydratase activity"/>
    <property type="evidence" value="ECO:0007669"/>
    <property type="project" value="UniProtKB-EC"/>
</dbReference>
<evidence type="ECO:0000313" key="12">
    <source>
        <dbReference type="Proteomes" id="UP000243297"/>
    </source>
</evidence>
<dbReference type="Proteomes" id="UP000243297">
    <property type="component" value="Unassembled WGS sequence"/>
</dbReference>
<gene>
    <name evidence="11" type="ORF">SAMN02745191_2206</name>
</gene>
<evidence type="ECO:0000256" key="7">
    <source>
        <dbReference type="ARBA" id="ARBA00023239"/>
    </source>
</evidence>
<proteinExistence type="predicted"/>
<dbReference type="InterPro" id="IPR002912">
    <property type="entry name" value="ACT_dom"/>
</dbReference>
<keyword evidence="6" id="KW-0584">Phenylalanine biosynthesis</keyword>
<organism evidence="11 12">
    <name type="scientific">Anaerorhabdus furcosa</name>
    <dbReference type="NCBI Taxonomy" id="118967"/>
    <lineage>
        <taxon>Bacteria</taxon>
        <taxon>Bacillati</taxon>
        <taxon>Bacillota</taxon>
        <taxon>Erysipelotrichia</taxon>
        <taxon>Erysipelotrichales</taxon>
        <taxon>Erysipelotrichaceae</taxon>
        <taxon>Anaerorhabdus</taxon>
    </lineage>
</organism>
<dbReference type="STRING" id="118967.SAMN02745191_2206"/>
<keyword evidence="4" id="KW-0028">Amino-acid biosynthesis</keyword>
<dbReference type="CDD" id="cd04905">
    <property type="entry name" value="ACT_CM-PDT"/>
    <property type="match status" value="1"/>
</dbReference>
<dbReference type="EC" id="4.2.1.51" evidence="2"/>
<name>A0A1T4PXQ3_9FIRM</name>
<dbReference type="Gene3D" id="3.40.190.10">
    <property type="entry name" value="Periplasmic binding protein-like II"/>
    <property type="match status" value="2"/>
</dbReference>
<dbReference type="OrthoDB" id="9802281at2"/>
<dbReference type="PROSITE" id="PS51671">
    <property type="entry name" value="ACT"/>
    <property type="match status" value="1"/>
</dbReference>
<dbReference type="CDD" id="cd13631">
    <property type="entry name" value="PBP2_Ct-PDT_like"/>
    <property type="match status" value="1"/>
</dbReference>
<evidence type="ECO:0000256" key="8">
    <source>
        <dbReference type="ARBA" id="ARBA00047848"/>
    </source>
</evidence>
<evidence type="ECO:0000259" key="10">
    <source>
        <dbReference type="PROSITE" id="PS51671"/>
    </source>
</evidence>
<protein>
    <recommendedName>
        <fullName evidence="3">Prephenate dehydratase</fullName>
        <ecNumber evidence="2">4.2.1.51</ecNumber>
    </recommendedName>
</protein>
<dbReference type="InterPro" id="IPR001086">
    <property type="entry name" value="Preph_deHydtase"/>
</dbReference>
<keyword evidence="12" id="KW-1185">Reference proteome</keyword>
<dbReference type="PANTHER" id="PTHR21022">
    <property type="entry name" value="PREPHENATE DEHYDRATASE P PROTEIN"/>
    <property type="match status" value="1"/>
</dbReference>
<dbReference type="UniPathway" id="UPA00121">
    <property type="reaction ID" value="UER00345"/>
</dbReference>
<dbReference type="GO" id="GO:0005737">
    <property type="term" value="C:cytoplasm"/>
    <property type="evidence" value="ECO:0007669"/>
    <property type="project" value="TreeGrafter"/>
</dbReference>
<dbReference type="SUPFAM" id="SSF53850">
    <property type="entry name" value="Periplasmic binding protein-like II"/>
    <property type="match status" value="1"/>
</dbReference>
<dbReference type="SUPFAM" id="SSF55021">
    <property type="entry name" value="ACT-like"/>
    <property type="match status" value="1"/>
</dbReference>
<evidence type="ECO:0000256" key="6">
    <source>
        <dbReference type="ARBA" id="ARBA00023222"/>
    </source>
</evidence>
<comment type="pathway">
    <text evidence="1">Amino-acid biosynthesis; L-phenylalanine biosynthesis; phenylpyruvate from prephenate: step 1/1.</text>
</comment>
<evidence type="ECO:0000256" key="5">
    <source>
        <dbReference type="ARBA" id="ARBA00023141"/>
    </source>
</evidence>
<dbReference type="EMBL" id="FUWY01000007">
    <property type="protein sequence ID" value="SJZ95748.1"/>
    <property type="molecule type" value="Genomic_DNA"/>
</dbReference>
<keyword evidence="7" id="KW-0456">Lyase</keyword>
<evidence type="ECO:0000256" key="3">
    <source>
        <dbReference type="ARBA" id="ARBA00021872"/>
    </source>
</evidence>
<keyword evidence="5" id="KW-0057">Aromatic amino acid biosynthesis</keyword>
<dbReference type="Pfam" id="PF00800">
    <property type="entry name" value="PDT"/>
    <property type="match status" value="1"/>
</dbReference>
<evidence type="ECO:0000256" key="4">
    <source>
        <dbReference type="ARBA" id="ARBA00022605"/>
    </source>
</evidence>
<dbReference type="PANTHER" id="PTHR21022:SF19">
    <property type="entry name" value="PREPHENATE DEHYDRATASE-RELATED"/>
    <property type="match status" value="1"/>
</dbReference>
<comment type="catalytic activity">
    <reaction evidence="8">
        <text>prephenate + H(+) = 3-phenylpyruvate + CO2 + H2O</text>
        <dbReference type="Rhea" id="RHEA:21648"/>
        <dbReference type="ChEBI" id="CHEBI:15377"/>
        <dbReference type="ChEBI" id="CHEBI:15378"/>
        <dbReference type="ChEBI" id="CHEBI:16526"/>
        <dbReference type="ChEBI" id="CHEBI:18005"/>
        <dbReference type="ChEBI" id="CHEBI:29934"/>
        <dbReference type="EC" id="4.2.1.51"/>
    </reaction>
</comment>
<evidence type="ECO:0000256" key="1">
    <source>
        <dbReference type="ARBA" id="ARBA00004741"/>
    </source>
</evidence>
<dbReference type="Gene3D" id="3.30.70.260">
    <property type="match status" value="1"/>
</dbReference>
<dbReference type="AlphaFoldDB" id="A0A1T4PXQ3"/>
<evidence type="ECO:0000256" key="2">
    <source>
        <dbReference type="ARBA" id="ARBA00013147"/>
    </source>
</evidence>